<proteinExistence type="predicted"/>
<reference evidence="3" key="1">
    <citation type="submission" date="2024-06" db="EMBL/GenBank/DDBJ databases">
        <title>Multi-omics analyses provide insights into the biosynthesis of the anticancer antibiotic pleurotin in Hohenbuehelia grisea.</title>
        <authorList>
            <person name="Weaver J.A."/>
            <person name="Alberti F."/>
        </authorList>
    </citation>
    <scope>NUCLEOTIDE SEQUENCE [LARGE SCALE GENOMIC DNA]</scope>
    <source>
        <strain evidence="3">T-177</strain>
    </source>
</reference>
<protein>
    <recommendedName>
        <fullName evidence="1">Fungal-type protein kinase domain-containing protein</fullName>
    </recommendedName>
</protein>
<comment type="caution">
    <text evidence="2">The sequence shown here is derived from an EMBL/GenBank/DDBJ whole genome shotgun (WGS) entry which is preliminary data.</text>
</comment>
<dbReference type="InterPro" id="IPR011009">
    <property type="entry name" value="Kinase-like_dom_sf"/>
</dbReference>
<keyword evidence="3" id="KW-1185">Reference proteome</keyword>
<evidence type="ECO:0000259" key="1">
    <source>
        <dbReference type="Pfam" id="PF17667"/>
    </source>
</evidence>
<evidence type="ECO:0000313" key="2">
    <source>
        <dbReference type="EMBL" id="KAL0946154.1"/>
    </source>
</evidence>
<gene>
    <name evidence="2" type="ORF">HGRIS_012417</name>
</gene>
<dbReference type="EMBL" id="JASNQZ010000015">
    <property type="protein sequence ID" value="KAL0946154.1"/>
    <property type="molecule type" value="Genomic_DNA"/>
</dbReference>
<evidence type="ECO:0000313" key="3">
    <source>
        <dbReference type="Proteomes" id="UP001556367"/>
    </source>
</evidence>
<dbReference type="PANTHER" id="PTHR38248">
    <property type="entry name" value="FUNK1 6"/>
    <property type="match status" value="1"/>
</dbReference>
<organism evidence="2 3">
    <name type="scientific">Hohenbuehelia grisea</name>
    <dbReference type="NCBI Taxonomy" id="104357"/>
    <lineage>
        <taxon>Eukaryota</taxon>
        <taxon>Fungi</taxon>
        <taxon>Dikarya</taxon>
        <taxon>Basidiomycota</taxon>
        <taxon>Agaricomycotina</taxon>
        <taxon>Agaricomycetes</taxon>
        <taxon>Agaricomycetidae</taxon>
        <taxon>Agaricales</taxon>
        <taxon>Pleurotineae</taxon>
        <taxon>Pleurotaceae</taxon>
        <taxon>Hohenbuehelia</taxon>
    </lineage>
</organism>
<accession>A0ABR3ISB0</accession>
<dbReference type="Proteomes" id="UP001556367">
    <property type="component" value="Unassembled WGS sequence"/>
</dbReference>
<dbReference type="PANTHER" id="PTHR38248:SF2">
    <property type="entry name" value="FUNK1 11"/>
    <property type="match status" value="1"/>
</dbReference>
<dbReference type="SUPFAM" id="SSF56112">
    <property type="entry name" value="Protein kinase-like (PK-like)"/>
    <property type="match status" value="1"/>
</dbReference>
<sequence length="737" mass="83162">MSSSSWSQFGCCDSVCDVLQRELKGKIVEDSEAVKGRLGYGCVSLSFVEACLEALKRSENQSAIDNLKQAAAIQESDDRLEKYMCGQLAIVFDTIASLGKPGLFNRRWISNFERVADSIDSKDDSNFDDFQPTAYPDPPNFALGTFVPNEVASWIKCDAVASIHPHNINVSGRIDKHQPISPALAHCANSARLHLAERPFQLYSVGLIITGDTFRVAIFDHDGAVFTESWNMWEDLGVLVRFVRQLTTSATPIQLGEDPTVQPLLLSAQNPLRSMILDQAKKFGLSDDLLEYPSYRVSCNHPATQVKPGYRQLQAFSSTEWVTIGPPIWVSVPLFGRGSSIWRVMRISDKFVMPHEVCILKNTWRSNRRVPESDVYRTENFQAKTTAAVQFVRGGDVHFIDSTAAISTFNLRSKSLWSPLGAPSHSSLAKEHDFKNIGQATSILHRLVLKTTGRPLWEFNNYHQLLLGFRAALMGHQELWLQGILHGDISPGNIMLSGLSTPNPGEEAFLVDIEHSYLRHLIERKYQAAPHGSHNQANRAVSLAWAESQRDGIMTSDVQFMAVEKLALILGRAPPELSTEHQVYHELESFLWAFSYAVIRHLMSENRLDSRTRDEVSTWFNESFGKLTVREVMAYRLYPTPFDAPRSVREMEDPELFPIAIQGLFGFIKDELLPRNWSRGVGSVRLSDIQRLPRQHPKSSRHDVERLTHAILLEAIDTAVYNLREEMAQRKDDRDSE</sequence>
<name>A0ABR3ISB0_9AGAR</name>
<feature type="domain" description="Fungal-type protein kinase" evidence="1">
    <location>
        <begin position="166"/>
        <end position="596"/>
    </location>
</feature>
<dbReference type="Pfam" id="PF17667">
    <property type="entry name" value="Pkinase_fungal"/>
    <property type="match status" value="1"/>
</dbReference>
<dbReference type="InterPro" id="IPR040976">
    <property type="entry name" value="Pkinase_fungal"/>
</dbReference>